<dbReference type="SUPFAM" id="SSF48371">
    <property type="entry name" value="ARM repeat"/>
    <property type="match status" value="1"/>
</dbReference>
<dbReference type="GO" id="GO:0007015">
    <property type="term" value="P:actin filament organization"/>
    <property type="evidence" value="ECO:0000318"/>
    <property type="project" value="GO_Central"/>
</dbReference>
<dbReference type="GO" id="GO:0006915">
    <property type="term" value="P:apoptotic process"/>
    <property type="evidence" value="ECO:0007669"/>
    <property type="project" value="UniProtKB-KW"/>
</dbReference>
<comment type="function">
    <text evidence="4">Involved in cytoskeletal rearrangements required for phagocytosis of apoptotic cells and cell motility. Acts in association with DOCK1 and CRK. Was initially proposed to be required in complex with DOCK1 to activate Rac Rho small GTPases. May enhance the guanine nucleotide exchange factor (GEF) activity of DOCK1.</text>
</comment>
<dbReference type="OrthoDB" id="28413at2759"/>
<reference evidence="6" key="2">
    <citation type="submission" date="2021-01" db="UniProtKB">
        <authorList>
            <consortium name="EnsemblMetazoa"/>
        </authorList>
    </citation>
    <scope>IDENTIFICATION</scope>
</reference>
<dbReference type="InterPro" id="IPR006816">
    <property type="entry name" value="ELMO_dom"/>
</dbReference>
<evidence type="ECO:0000256" key="2">
    <source>
        <dbReference type="ARBA" id="ARBA00022907"/>
    </source>
</evidence>
<evidence type="ECO:0000256" key="3">
    <source>
        <dbReference type="ARBA" id="ARBA00023036"/>
    </source>
</evidence>
<proteinExistence type="predicted"/>
<sequence>MATPLQQQVHLTLIDPTQRTDPNIIRLAIVMAGKGGKLYCLDQSKPLNEIVEEVCTDYSINTSVATEYALQYAEGEKYITEENRKDLTNGDMLKLTESPNKSALDIYNKLQSSVPDDIRLALIRLSTASTDLTFAQDFISNHGIELLVKMVEEGSQNGEPLSLTLKSFIELMDHNVISWDSLSANYVKKIASFVNRSSGLDFQVTERALNILESSILNSTKLYNVIANEITFHNMTQHLENVQNPGIQQNCLALMNALCLKAPEDRKKRFEEALSARNIRVVIMEKIIRSQNIGTEMTHQLYVFQQLTFNLLEKRRMTPIDTSSVKHREFIEELRSHAFGHDMDSTRGPANDYKRLGFQNAEHPIKDFMEVPPGLLALECTTHFANVHNEDYTRVVLENCSRADEHECPFARSSIALTKMLCEILRVGESPNETGAEYYPMFFSCDNSFEEFFCQCIKLFNKTWREMRASLEDFPKVMTVVQDQIKRALKVKEQYKPTTMENYWNKLQHFNYSEILKLRHQERDNKEEGTSQARPVVDLRNQIKPDMIDLIKQQRLRFLVEGTMFNRYNQRGRAQDRFWFCRLSPNHKMIHHGDIESHQSPPSYETLTNKIAVADIQEVQTGKDCQHVRNVRVDGSLAFSILHHPDHHLDFIARTQEIFDMWTDGLNVLLGKPMFSKQKEADLEALLGMEMKIRLLDMVNIPIPAAAPIIPPPPTDYNFYYEQI</sequence>
<dbReference type="PANTHER" id="PTHR12771">
    <property type="entry name" value="ENGULFMENT AND CELL MOTILITY"/>
    <property type="match status" value="1"/>
</dbReference>
<dbReference type="KEGG" id="spu:593722"/>
<evidence type="ECO:0000313" key="6">
    <source>
        <dbReference type="EnsemblMetazoa" id="XP_030831576"/>
    </source>
</evidence>
<dbReference type="InterPro" id="IPR001849">
    <property type="entry name" value="PH_domain"/>
</dbReference>
<evidence type="ECO:0000256" key="1">
    <source>
        <dbReference type="ARBA" id="ARBA00022703"/>
    </source>
</evidence>
<dbReference type="Pfam" id="PF04727">
    <property type="entry name" value="ELMO_CED12"/>
    <property type="match status" value="1"/>
</dbReference>
<dbReference type="AlphaFoldDB" id="A0A7M7N649"/>
<evidence type="ECO:0000259" key="5">
    <source>
        <dbReference type="PROSITE" id="PS51335"/>
    </source>
</evidence>
<dbReference type="InterPro" id="IPR011993">
    <property type="entry name" value="PH-like_dom_sf"/>
</dbReference>
<dbReference type="CDD" id="cd13359">
    <property type="entry name" value="PH_ELMO1_CED-12"/>
    <property type="match status" value="1"/>
</dbReference>
<reference evidence="7" key="1">
    <citation type="submission" date="2015-02" db="EMBL/GenBank/DDBJ databases">
        <title>Genome sequencing for Strongylocentrotus purpuratus.</title>
        <authorList>
            <person name="Murali S."/>
            <person name="Liu Y."/>
            <person name="Vee V."/>
            <person name="English A."/>
            <person name="Wang M."/>
            <person name="Skinner E."/>
            <person name="Han Y."/>
            <person name="Muzny D.M."/>
            <person name="Worley K.C."/>
            <person name="Gibbs R.A."/>
        </authorList>
    </citation>
    <scope>NUCLEOTIDE SEQUENCE</scope>
</reference>
<dbReference type="InParanoid" id="A0A7M7N649"/>
<dbReference type="Gene3D" id="1.25.10.10">
    <property type="entry name" value="Leucine-rich Repeat Variant"/>
    <property type="match status" value="1"/>
</dbReference>
<feature type="domain" description="ELMO" evidence="5">
    <location>
        <begin position="326"/>
        <end position="489"/>
    </location>
</feature>
<dbReference type="SUPFAM" id="SSF50729">
    <property type="entry name" value="PH domain-like"/>
    <property type="match status" value="1"/>
</dbReference>
<accession>A0A7M7N649</accession>
<keyword evidence="1" id="KW-0053">Apoptosis</keyword>
<dbReference type="Pfam" id="PF11841">
    <property type="entry name" value="ELMO_ARM"/>
    <property type="match status" value="1"/>
</dbReference>
<dbReference type="PROSITE" id="PS51335">
    <property type="entry name" value="ELMO"/>
    <property type="match status" value="1"/>
</dbReference>
<dbReference type="InterPro" id="IPR011989">
    <property type="entry name" value="ARM-like"/>
</dbReference>
<name>A0A7M7N649_STRPU</name>
<dbReference type="Proteomes" id="UP000007110">
    <property type="component" value="Unassembled WGS sequence"/>
</dbReference>
<evidence type="ECO:0000256" key="4">
    <source>
        <dbReference type="ARBA" id="ARBA00024863"/>
    </source>
</evidence>
<dbReference type="PANTHER" id="PTHR12771:SF56">
    <property type="entry name" value="CED-12"/>
    <property type="match status" value="1"/>
</dbReference>
<dbReference type="GO" id="GO:0017124">
    <property type="term" value="F:SH3 domain binding"/>
    <property type="evidence" value="ECO:0007669"/>
    <property type="project" value="UniProtKB-KW"/>
</dbReference>
<dbReference type="InterPro" id="IPR050868">
    <property type="entry name" value="ELMO_domain-containing"/>
</dbReference>
<dbReference type="OMA" id="CPHMKDL"/>
<dbReference type="EnsemblMetazoa" id="XM_030975716">
    <property type="protein sequence ID" value="XP_030831576"/>
    <property type="gene ID" value="LOC593722"/>
</dbReference>
<dbReference type="InterPro" id="IPR024574">
    <property type="entry name" value="ELMO_ARM"/>
</dbReference>
<dbReference type="GO" id="GO:0005886">
    <property type="term" value="C:plasma membrane"/>
    <property type="evidence" value="ECO:0000318"/>
    <property type="project" value="GO_Central"/>
</dbReference>
<dbReference type="GeneID" id="593722"/>
<dbReference type="Gene3D" id="6.10.250.810">
    <property type="match status" value="1"/>
</dbReference>
<dbReference type="Gene3D" id="2.30.29.30">
    <property type="entry name" value="Pleckstrin-homology domain (PH domain)/Phosphotyrosine-binding domain (PTB)"/>
    <property type="match status" value="1"/>
</dbReference>
<dbReference type="Pfam" id="PF16457">
    <property type="entry name" value="PH_12"/>
    <property type="match status" value="1"/>
</dbReference>
<organism evidence="6 7">
    <name type="scientific">Strongylocentrotus purpuratus</name>
    <name type="common">Purple sea urchin</name>
    <dbReference type="NCBI Taxonomy" id="7668"/>
    <lineage>
        <taxon>Eukaryota</taxon>
        <taxon>Metazoa</taxon>
        <taxon>Echinodermata</taxon>
        <taxon>Eleutherozoa</taxon>
        <taxon>Echinozoa</taxon>
        <taxon>Echinoidea</taxon>
        <taxon>Euechinoidea</taxon>
        <taxon>Echinacea</taxon>
        <taxon>Camarodonta</taxon>
        <taxon>Echinidea</taxon>
        <taxon>Strongylocentrotidae</taxon>
        <taxon>Strongylocentrotus</taxon>
    </lineage>
</organism>
<evidence type="ECO:0000313" key="7">
    <source>
        <dbReference type="Proteomes" id="UP000007110"/>
    </source>
</evidence>
<keyword evidence="7" id="KW-1185">Reference proteome</keyword>
<dbReference type="RefSeq" id="XP_030831576.1">
    <property type="nucleotide sequence ID" value="XM_030975716.1"/>
</dbReference>
<dbReference type="GO" id="GO:0006909">
    <property type="term" value="P:phagocytosis"/>
    <property type="evidence" value="ECO:0007669"/>
    <property type="project" value="UniProtKB-KW"/>
</dbReference>
<keyword evidence="2" id="KW-0581">Phagocytosis</keyword>
<protein>
    <recommendedName>
        <fullName evidence="5">ELMO domain-containing protein</fullName>
    </recommendedName>
</protein>
<dbReference type="GO" id="GO:0048870">
    <property type="term" value="P:cell motility"/>
    <property type="evidence" value="ECO:0000318"/>
    <property type="project" value="GO_Central"/>
</dbReference>
<dbReference type="InterPro" id="IPR016024">
    <property type="entry name" value="ARM-type_fold"/>
</dbReference>
<keyword evidence="3" id="KW-0729">SH3-binding</keyword>